<keyword evidence="17" id="KW-0675">Receptor</keyword>
<dbReference type="PANTHER" id="PTHR32552:SF68">
    <property type="entry name" value="FERRICHROME OUTER MEMBRANE TRANSPORTER_PHAGE RECEPTOR"/>
    <property type="match status" value="1"/>
</dbReference>
<dbReference type="PROSITE" id="PS52016">
    <property type="entry name" value="TONB_DEPENDENT_REC_3"/>
    <property type="match status" value="1"/>
</dbReference>
<reference evidence="17 18" key="1">
    <citation type="submission" date="2019-02" db="EMBL/GenBank/DDBJ databases">
        <authorList>
            <person name="Feng G."/>
        </authorList>
    </citation>
    <scope>NUCLEOTIDE SEQUENCE [LARGE SCALE GENOMIC DNA]</scope>
    <source>
        <strain evidence="17 18">DSM 26779</strain>
    </source>
</reference>
<protein>
    <submittedName>
        <fullName evidence="17">TonB-dependent receptor</fullName>
    </submittedName>
</protein>
<name>A0A4Q4JDC3_9SPHN</name>
<evidence type="ECO:0000313" key="17">
    <source>
        <dbReference type="EMBL" id="RYM03740.1"/>
    </source>
</evidence>
<dbReference type="GO" id="GO:0015344">
    <property type="term" value="F:siderophore uptake transmembrane transporter activity"/>
    <property type="evidence" value="ECO:0007669"/>
    <property type="project" value="TreeGrafter"/>
</dbReference>
<evidence type="ECO:0000256" key="5">
    <source>
        <dbReference type="ARBA" id="ARBA00022692"/>
    </source>
</evidence>
<comment type="similarity">
    <text evidence="12 13">Belongs to the TonB-dependent receptor family.</text>
</comment>
<feature type="domain" description="TonB-dependent receptor plug" evidence="16">
    <location>
        <begin position="52"/>
        <end position="158"/>
    </location>
</feature>
<evidence type="ECO:0000256" key="7">
    <source>
        <dbReference type="ARBA" id="ARBA00023004"/>
    </source>
</evidence>
<keyword evidence="5 12" id="KW-0812">Transmembrane</keyword>
<dbReference type="SUPFAM" id="SSF56935">
    <property type="entry name" value="Porins"/>
    <property type="match status" value="1"/>
</dbReference>
<dbReference type="Pfam" id="PF07715">
    <property type="entry name" value="Plug"/>
    <property type="match status" value="1"/>
</dbReference>
<sequence length="858" mass="92393">MKQFLMCSAALIAVAAPAAAFAQSTGSIDFENEIIVTGATTPKGLAGVELPETSKARGVLNQEIIERQIPGQSVNDIINLLPGVSFQNNDPFGSAGGTMYIRGFDNTRISQTFDGVPLNDSGGYSIYSSQQLDSELIEQVNVNLGTTDVDSPTAAATGSTVNYRTRNPTDDFSAKIVGSAGDFSFFRMFGSVDTGVFTPWGTKAFFAASKATNDTIFNNRGEISKQQYNAKIYQPIGDNGDFISIAAHYNEAYNNRFGSVTFRNDGAGAVPSRFPNNRDERDYVIPYCTTQMPAITGVADAATSCGSTFDERVNPSKTGNIRINSRFTLADDLILTVDPSFQYVRANGGGTATAREGFRDINPGSGVTNAVGYLGGSPYFGYDVNGDGDLLDSIRVLAPSETNTRRYGLIASLRYNFSEDQSIRVAYSLDYARHRQTGEIEFLRNDGQPLHAFPQEGNPLRDATGSVLQKRDRFSKAILHQIAGEYRGKFDALTVTAGVRAPFFKRDLNNYCATSSATGFVECFGTNSAGAAQYAALNPTIQGPQRRVFKYDKILPNIGLTYDVTDAIGLFGNYSKGLQVPGTDNLYNSFFFAPDTASAKPSPETTDNFDLGVRYRSSKVQAQLSLWYTIYQNRLASAYDPETDRTLYRNLGRVDKYGIDGSLSYRPIPELVLYAFGSYLKSKIKDDVLYGECTSGNVSGGVAGCAAVGDPIYAQTSGKRESGAPVYTIGGRAQATLGPVELGVQVKRTGPRYVNDLNRPFTLGGTIIGGVAVSGGAQVMDAKAPAYTLVDLDARLSLAPLGMGDKTYLQLNVSNVFDKLYYGGFDGRLDAGFAAASNLPFVQIGSPRTFIGSVVFAF</sequence>
<evidence type="ECO:0000256" key="2">
    <source>
        <dbReference type="ARBA" id="ARBA00022448"/>
    </source>
</evidence>
<comment type="caution">
    <text evidence="17">The sequence shown here is derived from an EMBL/GenBank/DDBJ whole genome shotgun (WGS) entry which is preliminary data.</text>
</comment>
<dbReference type="InterPro" id="IPR039426">
    <property type="entry name" value="TonB-dep_rcpt-like"/>
</dbReference>
<keyword evidence="8" id="KW-0406">Ion transport</keyword>
<dbReference type="Gene3D" id="2.170.130.10">
    <property type="entry name" value="TonB-dependent receptor, plug domain"/>
    <property type="match status" value="1"/>
</dbReference>
<dbReference type="InterPro" id="IPR037066">
    <property type="entry name" value="Plug_dom_sf"/>
</dbReference>
<dbReference type="Proteomes" id="UP000292734">
    <property type="component" value="Unassembled WGS sequence"/>
</dbReference>
<evidence type="ECO:0000313" key="18">
    <source>
        <dbReference type="Proteomes" id="UP000292734"/>
    </source>
</evidence>
<evidence type="ECO:0000256" key="9">
    <source>
        <dbReference type="ARBA" id="ARBA00023077"/>
    </source>
</evidence>
<keyword evidence="10 12" id="KW-0472">Membrane</keyword>
<dbReference type="Pfam" id="PF00593">
    <property type="entry name" value="TonB_dep_Rec_b-barrel"/>
    <property type="match status" value="1"/>
</dbReference>
<keyword evidence="3 12" id="KW-1134">Transmembrane beta strand</keyword>
<dbReference type="InterPro" id="IPR012910">
    <property type="entry name" value="Plug_dom"/>
</dbReference>
<keyword evidence="9 13" id="KW-0798">TonB box</keyword>
<dbReference type="AlphaFoldDB" id="A0A4Q4JDC3"/>
<evidence type="ECO:0000256" key="8">
    <source>
        <dbReference type="ARBA" id="ARBA00023065"/>
    </source>
</evidence>
<feature type="chain" id="PRO_5020789863" evidence="14">
    <location>
        <begin position="23"/>
        <end position="858"/>
    </location>
</feature>
<dbReference type="EMBL" id="SEOM01000001">
    <property type="protein sequence ID" value="RYM03740.1"/>
    <property type="molecule type" value="Genomic_DNA"/>
</dbReference>
<dbReference type="InterPro" id="IPR000531">
    <property type="entry name" value="Beta-barrel_TonB"/>
</dbReference>
<feature type="domain" description="TonB-dependent receptor-like beta-barrel" evidence="15">
    <location>
        <begin position="308"/>
        <end position="816"/>
    </location>
</feature>
<dbReference type="GO" id="GO:0009279">
    <property type="term" value="C:cell outer membrane"/>
    <property type="evidence" value="ECO:0007669"/>
    <property type="project" value="UniProtKB-SubCell"/>
</dbReference>
<evidence type="ECO:0000256" key="13">
    <source>
        <dbReference type="RuleBase" id="RU003357"/>
    </source>
</evidence>
<organism evidence="17 18">
    <name type="scientific">Sphingobium indicum</name>
    <dbReference type="NCBI Taxonomy" id="332055"/>
    <lineage>
        <taxon>Bacteria</taxon>
        <taxon>Pseudomonadati</taxon>
        <taxon>Pseudomonadota</taxon>
        <taxon>Alphaproteobacteria</taxon>
        <taxon>Sphingomonadales</taxon>
        <taxon>Sphingomonadaceae</taxon>
        <taxon>Sphingobium</taxon>
    </lineage>
</organism>
<keyword evidence="2 12" id="KW-0813">Transport</keyword>
<keyword evidence="4" id="KW-0410">Iron transport</keyword>
<keyword evidence="7" id="KW-0408">Iron</keyword>
<evidence type="ECO:0000256" key="1">
    <source>
        <dbReference type="ARBA" id="ARBA00004571"/>
    </source>
</evidence>
<evidence type="ECO:0000259" key="16">
    <source>
        <dbReference type="Pfam" id="PF07715"/>
    </source>
</evidence>
<evidence type="ECO:0000256" key="3">
    <source>
        <dbReference type="ARBA" id="ARBA00022452"/>
    </source>
</evidence>
<gene>
    <name evidence="17" type="ORF">EWH08_04410</name>
</gene>
<comment type="subcellular location">
    <subcellularLocation>
        <location evidence="1 12">Cell outer membrane</location>
        <topology evidence="1 12">Multi-pass membrane protein</topology>
    </subcellularLocation>
</comment>
<dbReference type="Gene3D" id="2.40.170.20">
    <property type="entry name" value="TonB-dependent receptor, beta-barrel domain"/>
    <property type="match status" value="1"/>
</dbReference>
<dbReference type="RefSeq" id="WP_007685072.1">
    <property type="nucleotide sequence ID" value="NZ_JACBZE010000001.1"/>
</dbReference>
<evidence type="ECO:0000256" key="4">
    <source>
        <dbReference type="ARBA" id="ARBA00022496"/>
    </source>
</evidence>
<dbReference type="InterPro" id="IPR036942">
    <property type="entry name" value="Beta-barrel_TonB_sf"/>
</dbReference>
<evidence type="ECO:0000256" key="12">
    <source>
        <dbReference type="PROSITE-ProRule" id="PRU01360"/>
    </source>
</evidence>
<proteinExistence type="inferred from homology"/>
<accession>A0A4Q4JDC3</accession>
<evidence type="ECO:0000256" key="14">
    <source>
        <dbReference type="SAM" id="SignalP"/>
    </source>
</evidence>
<evidence type="ECO:0000256" key="11">
    <source>
        <dbReference type="ARBA" id="ARBA00023237"/>
    </source>
</evidence>
<feature type="signal peptide" evidence="14">
    <location>
        <begin position="1"/>
        <end position="22"/>
    </location>
</feature>
<evidence type="ECO:0000256" key="6">
    <source>
        <dbReference type="ARBA" id="ARBA00022729"/>
    </source>
</evidence>
<keyword evidence="6 14" id="KW-0732">Signal</keyword>
<evidence type="ECO:0000259" key="15">
    <source>
        <dbReference type="Pfam" id="PF00593"/>
    </source>
</evidence>
<evidence type="ECO:0000256" key="10">
    <source>
        <dbReference type="ARBA" id="ARBA00023136"/>
    </source>
</evidence>
<keyword evidence="11 12" id="KW-0998">Cell outer membrane</keyword>
<dbReference type="PANTHER" id="PTHR32552">
    <property type="entry name" value="FERRICHROME IRON RECEPTOR-RELATED"/>
    <property type="match status" value="1"/>
</dbReference>